<dbReference type="PANTHER" id="PTHR23506:SF23">
    <property type="entry name" value="GH10249P"/>
    <property type="match status" value="1"/>
</dbReference>
<keyword evidence="10" id="KW-1185">Reference proteome</keyword>
<evidence type="ECO:0000256" key="5">
    <source>
        <dbReference type="ARBA" id="ARBA00022989"/>
    </source>
</evidence>
<dbReference type="InterPro" id="IPR011701">
    <property type="entry name" value="MFS"/>
</dbReference>
<dbReference type="RefSeq" id="XP_008721485.1">
    <property type="nucleotide sequence ID" value="XM_008723263.1"/>
</dbReference>
<protein>
    <recommendedName>
        <fullName evidence="8">Major facilitator superfamily (MFS) profile domain-containing protein</fullName>
    </recommendedName>
</protein>
<feature type="transmembrane region" description="Helical" evidence="7">
    <location>
        <begin position="28"/>
        <end position="58"/>
    </location>
</feature>
<evidence type="ECO:0000256" key="3">
    <source>
        <dbReference type="ARBA" id="ARBA00022448"/>
    </source>
</evidence>
<keyword evidence="6 7" id="KW-0472">Membrane</keyword>
<dbReference type="AlphaFoldDB" id="W2RJJ2"/>
<comment type="similarity">
    <text evidence="2">Belongs to the major facilitator superfamily. Vesicular transporter family.</text>
</comment>
<dbReference type="HOGENOM" id="CLU_001265_51_3_1"/>
<keyword evidence="5 7" id="KW-1133">Transmembrane helix</keyword>
<dbReference type="Proteomes" id="UP000030752">
    <property type="component" value="Unassembled WGS sequence"/>
</dbReference>
<dbReference type="OrthoDB" id="5086884at2759"/>
<dbReference type="PRINTS" id="PR01035">
    <property type="entry name" value="TCRTETA"/>
</dbReference>
<dbReference type="eggNOG" id="KOG3764">
    <property type="taxonomic scope" value="Eukaryota"/>
</dbReference>
<name>W2RJJ2_CYPE1</name>
<feature type="transmembrane region" description="Helical" evidence="7">
    <location>
        <begin position="70"/>
        <end position="94"/>
    </location>
</feature>
<evidence type="ECO:0000313" key="9">
    <source>
        <dbReference type="EMBL" id="ETN36667.1"/>
    </source>
</evidence>
<gene>
    <name evidence="9" type="ORF">HMPREF1541_08945</name>
</gene>
<evidence type="ECO:0000256" key="6">
    <source>
        <dbReference type="ARBA" id="ARBA00023136"/>
    </source>
</evidence>
<sequence length="481" mass="51113">MAQTKASKSWTPHRFGNKRPLWFEIRSAQWFIVLTVCFAVFTDVFLYAVVVPVIPFAIESRAGVAPDQVAHWVSVLLGVYGGALLLASPVCGVLADRIKSRQVPLLGGLVVLMGATIMFCLGRSIAVLVVARLLQGASAGVVWTIALALLSDTVGKSKSGQALGFVAASYSIGTLIAPMLGGVVYREGGYYEVFGMMFGLIGVDIVLRLLIIEKHKAAQWIECDQAQEISAEVDAHDTVLQPTTTAGRGSGAAREATPGKKSLPVMLVLLKSRRIEAAFLGTFAVSATMAAFDSTLPLFVNRVFDWDALGAGLIFVALLFPHLAGPVIGKGVDKYGPRWIATSGFLLLLPFWVLLRLVDHDSIRQVVLLVALLCGVGLGGALVVTSLMTEFSKVCDGKAKQDPSLGSAYATSYGIFNVAWASGSLAGPLMAAAIERQAGWKTMTWSFGLLCAFCTGPVVIYSGGSRRKVARSTTSAEDLHA</sequence>
<reference evidence="9 10" key="1">
    <citation type="submission" date="2013-03" db="EMBL/GenBank/DDBJ databases">
        <title>The Genome Sequence of Phialophora europaea CBS 101466.</title>
        <authorList>
            <consortium name="The Broad Institute Genomics Platform"/>
            <person name="Cuomo C."/>
            <person name="de Hoog S."/>
            <person name="Gorbushina A."/>
            <person name="Walker B."/>
            <person name="Young S.K."/>
            <person name="Zeng Q."/>
            <person name="Gargeya S."/>
            <person name="Fitzgerald M."/>
            <person name="Haas B."/>
            <person name="Abouelleil A."/>
            <person name="Allen A.W."/>
            <person name="Alvarado L."/>
            <person name="Arachchi H.M."/>
            <person name="Berlin A.M."/>
            <person name="Chapman S.B."/>
            <person name="Gainer-Dewar J."/>
            <person name="Goldberg J."/>
            <person name="Griggs A."/>
            <person name="Gujja S."/>
            <person name="Hansen M."/>
            <person name="Howarth C."/>
            <person name="Imamovic A."/>
            <person name="Ireland A."/>
            <person name="Larimer J."/>
            <person name="McCowan C."/>
            <person name="Murphy C."/>
            <person name="Pearson M."/>
            <person name="Poon T.W."/>
            <person name="Priest M."/>
            <person name="Roberts A."/>
            <person name="Saif S."/>
            <person name="Shea T."/>
            <person name="Sisk P."/>
            <person name="Sykes S."/>
            <person name="Wortman J."/>
            <person name="Nusbaum C."/>
            <person name="Birren B."/>
        </authorList>
    </citation>
    <scope>NUCLEOTIDE SEQUENCE [LARGE SCALE GENOMIC DNA]</scope>
    <source>
        <strain evidence="9 10">CBS 101466</strain>
    </source>
</reference>
<feature type="transmembrane region" description="Helical" evidence="7">
    <location>
        <begin position="106"/>
        <end position="126"/>
    </location>
</feature>
<dbReference type="InterPro" id="IPR001958">
    <property type="entry name" value="Tet-R_TetA/multi-R_MdtG-like"/>
</dbReference>
<evidence type="ECO:0000259" key="8">
    <source>
        <dbReference type="PROSITE" id="PS50850"/>
    </source>
</evidence>
<dbReference type="PANTHER" id="PTHR23506">
    <property type="entry name" value="GH10249P"/>
    <property type="match status" value="1"/>
</dbReference>
<dbReference type="EMBL" id="KB822725">
    <property type="protein sequence ID" value="ETN36667.1"/>
    <property type="molecule type" value="Genomic_DNA"/>
</dbReference>
<keyword evidence="3" id="KW-0813">Transport</keyword>
<evidence type="ECO:0000256" key="1">
    <source>
        <dbReference type="ARBA" id="ARBA00004141"/>
    </source>
</evidence>
<feature type="transmembrane region" description="Helical" evidence="7">
    <location>
        <begin position="190"/>
        <end position="211"/>
    </location>
</feature>
<dbReference type="InterPro" id="IPR036259">
    <property type="entry name" value="MFS_trans_sf"/>
</dbReference>
<feature type="transmembrane region" description="Helical" evidence="7">
    <location>
        <begin position="277"/>
        <end position="300"/>
    </location>
</feature>
<feature type="transmembrane region" description="Helical" evidence="7">
    <location>
        <begin position="443"/>
        <end position="461"/>
    </location>
</feature>
<keyword evidence="4 7" id="KW-0812">Transmembrane</keyword>
<comment type="subcellular location">
    <subcellularLocation>
        <location evidence="1">Membrane</location>
        <topology evidence="1">Multi-pass membrane protein</topology>
    </subcellularLocation>
</comment>
<feature type="transmembrane region" description="Helical" evidence="7">
    <location>
        <begin position="306"/>
        <end position="324"/>
    </location>
</feature>
<dbReference type="InParanoid" id="W2RJJ2"/>
<evidence type="ECO:0000256" key="4">
    <source>
        <dbReference type="ARBA" id="ARBA00022692"/>
    </source>
</evidence>
<dbReference type="Gene3D" id="1.20.1250.20">
    <property type="entry name" value="MFS general substrate transporter like domains"/>
    <property type="match status" value="1"/>
</dbReference>
<dbReference type="CDD" id="cd17325">
    <property type="entry name" value="MFS_MdtG_SLC18_like"/>
    <property type="match status" value="1"/>
</dbReference>
<proteinExistence type="inferred from homology"/>
<feature type="transmembrane region" description="Helical" evidence="7">
    <location>
        <begin position="336"/>
        <end position="355"/>
    </location>
</feature>
<dbReference type="GO" id="GO:0016020">
    <property type="term" value="C:membrane"/>
    <property type="evidence" value="ECO:0007669"/>
    <property type="project" value="UniProtKB-SubCell"/>
</dbReference>
<dbReference type="InterPro" id="IPR050930">
    <property type="entry name" value="MFS_Vesicular_Transporter"/>
</dbReference>
<dbReference type="GO" id="GO:0022857">
    <property type="term" value="F:transmembrane transporter activity"/>
    <property type="evidence" value="ECO:0007669"/>
    <property type="project" value="InterPro"/>
</dbReference>
<feature type="transmembrane region" description="Helical" evidence="7">
    <location>
        <begin position="132"/>
        <end position="150"/>
    </location>
</feature>
<feature type="transmembrane region" description="Helical" evidence="7">
    <location>
        <begin position="162"/>
        <end position="184"/>
    </location>
</feature>
<dbReference type="PROSITE" id="PS50850">
    <property type="entry name" value="MFS"/>
    <property type="match status" value="1"/>
</dbReference>
<dbReference type="VEuPathDB" id="FungiDB:HMPREF1541_08945"/>
<dbReference type="STRING" id="1220924.W2RJJ2"/>
<feature type="transmembrane region" description="Helical" evidence="7">
    <location>
        <begin position="408"/>
        <end position="431"/>
    </location>
</feature>
<feature type="transmembrane region" description="Helical" evidence="7">
    <location>
        <begin position="367"/>
        <end position="387"/>
    </location>
</feature>
<evidence type="ECO:0000256" key="2">
    <source>
        <dbReference type="ARBA" id="ARBA00006829"/>
    </source>
</evidence>
<dbReference type="Pfam" id="PF07690">
    <property type="entry name" value="MFS_1"/>
    <property type="match status" value="1"/>
</dbReference>
<dbReference type="SUPFAM" id="SSF103473">
    <property type="entry name" value="MFS general substrate transporter"/>
    <property type="match status" value="1"/>
</dbReference>
<dbReference type="InterPro" id="IPR020846">
    <property type="entry name" value="MFS_dom"/>
</dbReference>
<accession>W2RJJ2</accession>
<organism evidence="9 10">
    <name type="scientific">Cyphellophora europaea (strain CBS 101466)</name>
    <name type="common">Phialophora europaea</name>
    <dbReference type="NCBI Taxonomy" id="1220924"/>
    <lineage>
        <taxon>Eukaryota</taxon>
        <taxon>Fungi</taxon>
        <taxon>Dikarya</taxon>
        <taxon>Ascomycota</taxon>
        <taxon>Pezizomycotina</taxon>
        <taxon>Eurotiomycetes</taxon>
        <taxon>Chaetothyriomycetidae</taxon>
        <taxon>Chaetothyriales</taxon>
        <taxon>Cyphellophoraceae</taxon>
        <taxon>Cyphellophora</taxon>
    </lineage>
</organism>
<dbReference type="GeneID" id="19976284"/>
<feature type="domain" description="Major facilitator superfamily (MFS) profile" evidence="8">
    <location>
        <begin position="32"/>
        <end position="466"/>
    </location>
</feature>
<evidence type="ECO:0000256" key="7">
    <source>
        <dbReference type="SAM" id="Phobius"/>
    </source>
</evidence>
<evidence type="ECO:0000313" key="10">
    <source>
        <dbReference type="Proteomes" id="UP000030752"/>
    </source>
</evidence>